<feature type="region of interest" description="Disordered" evidence="2">
    <location>
        <begin position="208"/>
        <end position="242"/>
    </location>
</feature>
<evidence type="ECO:0000256" key="2">
    <source>
        <dbReference type="SAM" id="MobiDB-lite"/>
    </source>
</evidence>
<feature type="compositionally biased region" description="Low complexity" evidence="2">
    <location>
        <begin position="578"/>
        <end position="589"/>
    </location>
</feature>
<accession>A0A2D0PJ33</accession>
<sequence>MMSREEDSMEKLDSEFDHYLVDMKPFVLRLPDKSERQRCALWIKKLCDPVASGSGLMGRKNRNAYTRLLLHMLRKGVLEGPFTYKPEPGSLKTLPTYMSVYYDEPLASRSRAQSSTLLPDWVSGELDRDDTWSGRLKDSSPPHPNPNRRRNLFSHKSPTRPLSSSPLKPTANEDKMDERLRRPLSDDSDVEARLNSWNLGIENPRYLRENPIPLSPIYPKSSLRKSSTLTDEPPDYKRDKETEMRSKVLEAKYQEEKLKLQQRHDADVQKILHRKNGEIEELKNVQRCKQKEAEEAVRALERKVQSLLRESQIIRQSKDKQIAELKKMSDQSADSLKNEWEKKVHTVVAQMEQEKFELQKKHTDNIQELLEDTNQRLAKMEAEYVTQARATEQTVRDLEARVKQLSVEVENGNLLRQKVTQEKAELEIHIAAYSAELQEANCRNMTLQREKDLQSEQHEDELQKLQAKHDADISHFQQEHALSAAKASEMIEDLEQMVARLKQQLRDSEHQRHKQLRELENKIQHDRMDLQHASDKKVQALQAELEKERNEARKKSMKLEEALREKEDHMSRLRESQRQQAQQAESSLESFKKQVELSSEKAYTDMKQQMEKVEADLSRSKSLREKQTKEFGHQLEELQQKYEQQIMELKLQHEQERTHLLQQHNTEKDSLVQDHQREIASLEKQARSAMAQHQAQTQEWRKRDGQTISELESQVHTLREELLAAHSQRKQQLSELGLLREEERQRAAQEQEVALGRVRAEMERVRQDLERSHTAERELAQEKANSRLKQLEKEYTQKLAKSAQTMAELQTTLFSIKEESKQTQQALERQLQEAHTHWDEERRRLSRDADRISKALQERMESLQKQLRTAEKKLMSRELETQEQITHIRQEYELKIKGLMPAELRQELEDTITSLKSQVSFLQKKASVLQEDLDACRSRRAPKGRNRKGGEGKAGRRSDNE</sequence>
<dbReference type="RefSeq" id="XP_017306596.1">
    <property type="nucleotide sequence ID" value="XM_017451107.3"/>
</dbReference>
<reference evidence="4" key="1">
    <citation type="journal article" date="2016" name="Nat. Commun.">
        <title>The channel catfish genome sequence provides insights into the evolution of scale formation in teleosts.</title>
        <authorList>
            <person name="Liu Z."/>
            <person name="Liu S."/>
            <person name="Yao J."/>
            <person name="Bao L."/>
            <person name="Zhang J."/>
            <person name="Li Y."/>
            <person name="Jiang C."/>
            <person name="Sun L."/>
            <person name="Wang R."/>
            <person name="Zhang Y."/>
            <person name="Zhou T."/>
            <person name="Zeng Q."/>
            <person name="Fu Q."/>
            <person name="Gao S."/>
            <person name="Li N."/>
            <person name="Koren S."/>
            <person name="Jiang Y."/>
            <person name="Zimin A."/>
            <person name="Xu P."/>
            <person name="Phillippy A.M."/>
            <person name="Geng X."/>
            <person name="Song L."/>
            <person name="Sun F."/>
            <person name="Li C."/>
            <person name="Wang X."/>
            <person name="Chen A."/>
            <person name="Jin Y."/>
            <person name="Yuan Z."/>
            <person name="Yang Y."/>
            <person name="Tan S."/>
            <person name="Peatman E."/>
            <person name="Lu J."/>
            <person name="Qin Z."/>
            <person name="Dunham R."/>
            <person name="Li Z."/>
            <person name="Sonstegard T."/>
            <person name="Feng J."/>
            <person name="Danzmann R.G."/>
            <person name="Schroeder S."/>
            <person name="Scheffler B."/>
            <person name="Duke M.V."/>
            <person name="Ballard L."/>
            <person name="Kucuktas H."/>
            <person name="Kaltenboeck L."/>
            <person name="Liu H."/>
            <person name="Armbruster J."/>
            <person name="Xie Y."/>
            <person name="Kirby M.L."/>
            <person name="Tian Y."/>
            <person name="Flanagan M.E."/>
            <person name="Mu W."/>
            <person name="Waldbieser G.C."/>
        </authorList>
    </citation>
    <scope>NUCLEOTIDE SEQUENCE [LARGE SCALE GENOMIC DNA]</scope>
    <source>
        <strain evidence="4">SDA103</strain>
    </source>
</reference>
<feature type="domain" description="DUF4485" evidence="3">
    <location>
        <begin position="12"/>
        <end position="97"/>
    </location>
</feature>
<dbReference type="OrthoDB" id="78101at2759"/>
<feature type="compositionally biased region" description="Basic and acidic residues" evidence="2">
    <location>
        <begin position="131"/>
        <end position="140"/>
    </location>
</feature>
<feature type="compositionally biased region" description="Basic residues" evidence="2">
    <location>
        <begin position="938"/>
        <end position="947"/>
    </location>
</feature>
<evidence type="ECO:0000259" key="3">
    <source>
        <dbReference type="Pfam" id="PF14846"/>
    </source>
</evidence>
<evidence type="ECO:0000313" key="6">
    <source>
        <dbReference type="RefSeq" id="XP_017306596.1"/>
    </source>
</evidence>
<feature type="region of interest" description="Disordered" evidence="2">
    <location>
        <begin position="543"/>
        <end position="593"/>
    </location>
</feature>
<feature type="region of interest" description="Disordered" evidence="2">
    <location>
        <begin position="131"/>
        <end position="188"/>
    </location>
</feature>
<dbReference type="GeneID" id="108255264"/>
<feature type="compositionally biased region" description="Polar residues" evidence="2">
    <location>
        <begin position="154"/>
        <end position="167"/>
    </location>
</feature>
<evidence type="ECO:0000313" key="5">
    <source>
        <dbReference type="RefSeq" id="XP_017306588.1"/>
    </source>
</evidence>
<feature type="compositionally biased region" description="Basic and acidic residues" evidence="2">
    <location>
        <begin position="171"/>
        <end position="185"/>
    </location>
</feature>
<feature type="compositionally biased region" description="Basic and acidic residues" evidence="2">
    <location>
        <begin position="948"/>
        <end position="961"/>
    </location>
</feature>
<dbReference type="Pfam" id="PF14846">
    <property type="entry name" value="DUF4485"/>
    <property type="match status" value="1"/>
</dbReference>
<dbReference type="InterPro" id="IPR027831">
    <property type="entry name" value="DUF4485"/>
</dbReference>
<keyword evidence="4" id="KW-1185">Reference proteome</keyword>
<protein>
    <submittedName>
        <fullName evidence="5 6">Centrosomal protein of 112 kDa isoform X1</fullName>
    </submittedName>
</protein>
<dbReference type="KEGG" id="ipu:108255264"/>
<dbReference type="Proteomes" id="UP000221080">
    <property type="component" value="Chromosome 2"/>
</dbReference>
<dbReference type="AlphaFoldDB" id="A0A2D0PJ33"/>
<dbReference type="PANTHER" id="PTHR18871">
    <property type="entry name" value="CENTROSOMAL PROTEIN OF 112 KDA"/>
    <property type="match status" value="1"/>
</dbReference>
<dbReference type="RefSeq" id="XP_017306588.1">
    <property type="nucleotide sequence ID" value="XM_017451099.3"/>
</dbReference>
<evidence type="ECO:0000313" key="4">
    <source>
        <dbReference type="Proteomes" id="UP000221080"/>
    </source>
</evidence>
<keyword evidence="1" id="KW-0175">Coiled coil</keyword>
<organism evidence="4 5">
    <name type="scientific">Ictalurus punctatus</name>
    <name type="common">Channel catfish</name>
    <name type="synonym">Silurus punctatus</name>
    <dbReference type="NCBI Taxonomy" id="7998"/>
    <lineage>
        <taxon>Eukaryota</taxon>
        <taxon>Metazoa</taxon>
        <taxon>Chordata</taxon>
        <taxon>Craniata</taxon>
        <taxon>Vertebrata</taxon>
        <taxon>Euteleostomi</taxon>
        <taxon>Actinopterygii</taxon>
        <taxon>Neopterygii</taxon>
        <taxon>Teleostei</taxon>
        <taxon>Ostariophysi</taxon>
        <taxon>Siluriformes</taxon>
        <taxon>Ictaluridae</taxon>
        <taxon>Ictalurus</taxon>
    </lineage>
</organism>
<evidence type="ECO:0000256" key="1">
    <source>
        <dbReference type="SAM" id="Coils"/>
    </source>
</evidence>
<dbReference type="CTD" id="201134"/>
<reference evidence="5 6" key="2">
    <citation type="submission" date="2025-04" db="UniProtKB">
        <authorList>
            <consortium name="RefSeq"/>
        </authorList>
    </citation>
    <scope>IDENTIFICATION</scope>
    <source>
        <tissue evidence="5 6">Blood</tissue>
    </source>
</reference>
<feature type="region of interest" description="Disordered" evidence="2">
    <location>
        <begin position="932"/>
        <end position="961"/>
    </location>
</feature>
<gene>
    <name evidence="5 6" type="primary">cep112</name>
</gene>
<dbReference type="PANTHER" id="PTHR18871:SF2">
    <property type="entry name" value="CENTROSOMAL PROTEIN OF 112 KDA"/>
    <property type="match status" value="1"/>
</dbReference>
<feature type="coiled-coil region" evidence="1">
    <location>
        <begin position="905"/>
        <end position="932"/>
    </location>
</feature>
<name>A0A2D0PJ33_ICTPU</name>
<feature type="coiled-coil region" evidence="1">
    <location>
        <begin position="279"/>
        <end position="317"/>
    </location>
</feature>
<dbReference type="InterPro" id="IPR055310">
    <property type="entry name" value="CEP112"/>
</dbReference>
<proteinExistence type="predicted"/>
<feature type="compositionally biased region" description="Basic and acidic residues" evidence="2">
    <location>
        <begin position="543"/>
        <end position="577"/>
    </location>
</feature>